<keyword evidence="2" id="KW-0255">Endonuclease</keyword>
<evidence type="ECO:0000259" key="5">
    <source>
        <dbReference type="PROSITE" id="PS50830"/>
    </source>
</evidence>
<sequence length="253" mass="28865">MKKLFMLIMVSMIMITGCGINNTIQVVNEKAETVHLGLKEKELQQDISGIPAKVVNVVDGDTIDVMMNGKKERVRFILVDTPETKHPQMGVQPFGEEASNFTKEQLLGQDIILELDVAERDRYGRLLAYIWLNGKHFNEILIERGLARVAVFPPNTKYVDRFREIQQTAQEQAIGIWSIENYVEEKGFNKEKIKKNQSLKEAKSGCKIKGNISSSGEMIYHMPGGVYYDRTNPEEWFCSKEEAEKAGYRASKR</sequence>
<protein>
    <submittedName>
        <fullName evidence="6">Micrococcal nuclease</fullName>
        <ecNumber evidence="6">3.1.31.1</ecNumber>
    </submittedName>
</protein>
<accession>A0ABT9WT04</accession>
<proteinExistence type="predicted"/>
<dbReference type="InterPro" id="IPR035437">
    <property type="entry name" value="SNase_OB-fold_sf"/>
</dbReference>
<keyword evidence="1" id="KW-0540">Nuclease</keyword>
<dbReference type="SUPFAM" id="SSF50199">
    <property type="entry name" value="Staphylococcal nuclease"/>
    <property type="match status" value="1"/>
</dbReference>
<organism evidence="6 7">
    <name type="scientific">Bacillus chungangensis</name>
    <dbReference type="NCBI Taxonomy" id="587633"/>
    <lineage>
        <taxon>Bacteria</taxon>
        <taxon>Bacillati</taxon>
        <taxon>Bacillota</taxon>
        <taxon>Bacilli</taxon>
        <taxon>Bacillales</taxon>
        <taxon>Bacillaceae</taxon>
        <taxon>Bacillus</taxon>
    </lineage>
</organism>
<keyword evidence="7" id="KW-1185">Reference proteome</keyword>
<dbReference type="CDD" id="cd00175">
    <property type="entry name" value="SNc"/>
    <property type="match status" value="1"/>
</dbReference>
<keyword evidence="4" id="KW-0732">Signal</keyword>
<dbReference type="PROSITE" id="PS51257">
    <property type="entry name" value="PROKAR_LIPOPROTEIN"/>
    <property type="match status" value="1"/>
</dbReference>
<dbReference type="EC" id="3.1.31.1" evidence="6"/>
<dbReference type="PANTHER" id="PTHR12302:SF3">
    <property type="entry name" value="SERINE_THREONINE-PROTEIN KINASE 31"/>
    <property type="match status" value="1"/>
</dbReference>
<feature type="signal peptide" evidence="4">
    <location>
        <begin position="1"/>
        <end position="19"/>
    </location>
</feature>
<dbReference type="EMBL" id="JAUSTT010000012">
    <property type="protein sequence ID" value="MDQ0176421.1"/>
    <property type="molecule type" value="Genomic_DNA"/>
</dbReference>
<gene>
    <name evidence="6" type="ORF">J2S08_002265</name>
</gene>
<dbReference type="SMART" id="SM00318">
    <property type="entry name" value="SNc"/>
    <property type="match status" value="1"/>
</dbReference>
<dbReference type="PROSITE" id="PS01284">
    <property type="entry name" value="TNASE_2"/>
    <property type="match status" value="1"/>
</dbReference>
<evidence type="ECO:0000256" key="3">
    <source>
        <dbReference type="ARBA" id="ARBA00022801"/>
    </source>
</evidence>
<dbReference type="PROSITE" id="PS50830">
    <property type="entry name" value="TNASE_3"/>
    <property type="match status" value="1"/>
</dbReference>
<evidence type="ECO:0000313" key="7">
    <source>
        <dbReference type="Proteomes" id="UP001223586"/>
    </source>
</evidence>
<dbReference type="RefSeq" id="WP_307229562.1">
    <property type="nucleotide sequence ID" value="NZ_JAUSTT010000012.1"/>
</dbReference>
<dbReference type="InterPro" id="IPR016071">
    <property type="entry name" value="Staphylococal_nuclease_OB-fold"/>
</dbReference>
<comment type="caution">
    <text evidence="6">The sequence shown here is derived from an EMBL/GenBank/DDBJ whole genome shotgun (WGS) entry which is preliminary data.</text>
</comment>
<evidence type="ECO:0000313" key="6">
    <source>
        <dbReference type="EMBL" id="MDQ0176421.1"/>
    </source>
</evidence>
<name>A0ABT9WT04_9BACI</name>
<feature type="domain" description="TNase-like" evidence="5">
    <location>
        <begin position="48"/>
        <end position="179"/>
    </location>
</feature>
<evidence type="ECO:0000256" key="4">
    <source>
        <dbReference type="SAM" id="SignalP"/>
    </source>
</evidence>
<dbReference type="GO" id="GO:1990599">
    <property type="term" value="F:3' overhang single-stranded DNA endodeoxyribonuclease activity"/>
    <property type="evidence" value="ECO:0007669"/>
    <property type="project" value="UniProtKB-EC"/>
</dbReference>
<evidence type="ECO:0000256" key="1">
    <source>
        <dbReference type="ARBA" id="ARBA00022722"/>
    </source>
</evidence>
<dbReference type="Pfam" id="PF00565">
    <property type="entry name" value="SNase"/>
    <property type="match status" value="1"/>
</dbReference>
<evidence type="ECO:0000256" key="2">
    <source>
        <dbReference type="ARBA" id="ARBA00022759"/>
    </source>
</evidence>
<reference evidence="6 7" key="1">
    <citation type="submission" date="2023-07" db="EMBL/GenBank/DDBJ databases">
        <title>Genomic Encyclopedia of Type Strains, Phase IV (KMG-IV): sequencing the most valuable type-strain genomes for metagenomic binning, comparative biology and taxonomic classification.</title>
        <authorList>
            <person name="Goeker M."/>
        </authorList>
    </citation>
    <scope>NUCLEOTIDE SEQUENCE [LARGE SCALE GENOMIC DNA]</scope>
    <source>
        <strain evidence="6 7">DSM 23837</strain>
    </source>
</reference>
<dbReference type="PANTHER" id="PTHR12302">
    <property type="entry name" value="EBNA2 BINDING PROTEIN P100"/>
    <property type="match status" value="1"/>
</dbReference>
<dbReference type="Proteomes" id="UP001223586">
    <property type="component" value="Unassembled WGS sequence"/>
</dbReference>
<keyword evidence="3 6" id="KW-0378">Hydrolase</keyword>
<dbReference type="Gene3D" id="2.40.50.90">
    <property type="match status" value="1"/>
</dbReference>
<feature type="chain" id="PRO_5047414263" evidence="4">
    <location>
        <begin position="20"/>
        <end position="253"/>
    </location>
</feature>
<dbReference type="InterPro" id="IPR002071">
    <property type="entry name" value="Thermonucl_AS"/>
</dbReference>